<evidence type="ECO:0000313" key="3">
    <source>
        <dbReference type="Proteomes" id="UP000805614"/>
    </source>
</evidence>
<dbReference type="Gene3D" id="3.40.50.1820">
    <property type="entry name" value="alpha/beta hydrolase"/>
    <property type="match status" value="1"/>
</dbReference>
<proteinExistence type="predicted"/>
<reference evidence="2 3" key="1">
    <citation type="submission" date="2020-06" db="EMBL/GenBank/DDBJ databases">
        <title>Actinomadura xiongansis sp. nov., isolated from soil of Baiyangdian.</title>
        <authorList>
            <person name="Zhang X."/>
        </authorList>
    </citation>
    <scope>NUCLEOTIDE SEQUENCE [LARGE SCALE GENOMIC DNA]</scope>
    <source>
        <strain evidence="2 3">HBUM206468</strain>
    </source>
</reference>
<gene>
    <name evidence="2" type="ORF">HKK74_14175</name>
</gene>
<dbReference type="InterPro" id="IPR001375">
    <property type="entry name" value="Peptidase_S9_cat"/>
</dbReference>
<dbReference type="Gene3D" id="2.120.10.30">
    <property type="entry name" value="TolB, C-terminal domain"/>
    <property type="match status" value="1"/>
</dbReference>
<dbReference type="SUPFAM" id="SSF82171">
    <property type="entry name" value="DPP6 N-terminal domain-like"/>
    <property type="match status" value="1"/>
</dbReference>
<organism evidence="2 3">
    <name type="scientific">Actinomadura alba</name>
    <dbReference type="NCBI Taxonomy" id="406431"/>
    <lineage>
        <taxon>Bacteria</taxon>
        <taxon>Bacillati</taxon>
        <taxon>Actinomycetota</taxon>
        <taxon>Actinomycetes</taxon>
        <taxon>Streptosporangiales</taxon>
        <taxon>Thermomonosporaceae</taxon>
        <taxon>Actinomadura</taxon>
    </lineage>
</organism>
<name>A0ABR7LP62_9ACTN</name>
<dbReference type="EMBL" id="JABVEC010000009">
    <property type="protein sequence ID" value="MBC6466642.1"/>
    <property type="molecule type" value="Genomic_DNA"/>
</dbReference>
<feature type="domain" description="Peptidase S9 prolyl oligopeptidase catalytic" evidence="1">
    <location>
        <begin position="404"/>
        <end position="604"/>
    </location>
</feature>
<dbReference type="PANTHER" id="PTHR43056:SF5">
    <property type="entry name" value="PEPTIDASE S9 PROLYL OLIGOPEPTIDASE CATALYTIC DOMAIN-CONTAINING PROTEIN"/>
    <property type="match status" value="1"/>
</dbReference>
<dbReference type="InterPro" id="IPR029058">
    <property type="entry name" value="AB_hydrolase_fold"/>
</dbReference>
<protein>
    <submittedName>
        <fullName evidence="2">S9 family peptidase</fullName>
    </submittedName>
</protein>
<keyword evidence="3" id="KW-1185">Reference proteome</keyword>
<evidence type="ECO:0000259" key="1">
    <source>
        <dbReference type="Pfam" id="PF00326"/>
    </source>
</evidence>
<dbReference type="InterPro" id="IPR011042">
    <property type="entry name" value="6-blade_b-propeller_TolB-like"/>
</dbReference>
<comment type="caution">
    <text evidence="2">The sequence shown here is derived from an EMBL/GenBank/DDBJ whole genome shotgun (WGS) entry which is preliminary data.</text>
</comment>
<dbReference type="RefSeq" id="WP_187243657.1">
    <property type="nucleotide sequence ID" value="NZ_BAAAOK010000013.1"/>
</dbReference>
<accession>A0ABR7LP62</accession>
<dbReference type="PANTHER" id="PTHR43056">
    <property type="entry name" value="PEPTIDASE S9 PROLYL OLIGOPEPTIDASE"/>
    <property type="match status" value="1"/>
</dbReference>
<evidence type="ECO:0000313" key="2">
    <source>
        <dbReference type="EMBL" id="MBC6466642.1"/>
    </source>
</evidence>
<dbReference type="Pfam" id="PF00326">
    <property type="entry name" value="Peptidase_S9"/>
    <property type="match status" value="1"/>
</dbReference>
<sequence>MTGIPAELVARVSTTYDAVQMIGDTVFWIESRPDGRDVLVQRAPDQGVREAVPADMDVASYVHEYGGGAYLTAGDSVWFCNADDQRIYRLTAEAKPVPVTAEPDSPGTHRYADLRLTPDRSLLICVRERHEVGGVVNELVAIPADGQGTVRTIASGWDFYSFPRPSPDGRWLAWTCWNAPSMPWDATWLFIAELSADGRLGGPTLIAGGSEESIFQPEWSRDGTLHFVSDRSGWWNLYAWRHGEVTPVLLQDAELGVAQWELGYSTYAFLDRDRVAVIAQRGGRQQLEVLEDGAVRSMDLPYTSIKPYLSGHGSKVAMIASSPTQSPAVVLVDVDSGQVEPLAVTDPGVPPRQISIPEPFTFSTRDGQHAYGLYYPPTEPSGTEAPPLIVKAHPGPTANFPQRLDWHTQYFTSRGFAVAEIDYRGSTGYGRSYRQALQGQWGIFDALDCADAAAYLTATGRADPDRLVIWGASAGGYTALRSLILTDVFVAGIARCPVIDPATWRDAAPKFQAHHADELIGPWPADEAIYRERSALRHANRISRPTLVLHGEDDPVTPVHESRTFAKALGSRAGLLTFRGEGHVLRSPAAVEHAVQAELAFVREAGA</sequence>
<dbReference type="InterPro" id="IPR050585">
    <property type="entry name" value="Xaa-Pro_dipeptidyl-ppase/CocE"/>
</dbReference>
<dbReference type="Proteomes" id="UP000805614">
    <property type="component" value="Unassembled WGS sequence"/>
</dbReference>
<dbReference type="SUPFAM" id="SSF53474">
    <property type="entry name" value="alpha/beta-Hydrolases"/>
    <property type="match status" value="1"/>
</dbReference>